<dbReference type="EMBL" id="LT828648">
    <property type="protein sequence ID" value="SLM48830.1"/>
    <property type="molecule type" value="Genomic_DNA"/>
</dbReference>
<dbReference type="GO" id="GO:0003676">
    <property type="term" value="F:nucleic acid binding"/>
    <property type="evidence" value="ECO:0007669"/>
    <property type="project" value="InterPro"/>
</dbReference>
<protein>
    <recommendedName>
        <fullName evidence="1">YprB ribonuclease H-like domain-containing protein</fullName>
    </recommendedName>
</protein>
<reference evidence="2 3" key="1">
    <citation type="submission" date="2017-03" db="EMBL/GenBank/DDBJ databases">
        <authorList>
            <person name="Afonso C.L."/>
            <person name="Miller P.J."/>
            <person name="Scott M.A."/>
            <person name="Spackman E."/>
            <person name="Goraichik I."/>
            <person name="Dimitrov K.M."/>
            <person name="Suarez D.L."/>
            <person name="Swayne D.E."/>
        </authorList>
    </citation>
    <scope>NUCLEOTIDE SEQUENCE [LARGE SCALE GENOMIC DNA]</scope>
    <source>
        <strain evidence="2">Genome sequencing of Nitrospira japonica strain NJ11</strain>
    </source>
</reference>
<evidence type="ECO:0000313" key="3">
    <source>
        <dbReference type="Proteomes" id="UP000192042"/>
    </source>
</evidence>
<dbReference type="STRING" id="1325564.NSJP_2663"/>
<dbReference type="OrthoDB" id="9790530at2"/>
<dbReference type="Proteomes" id="UP000192042">
    <property type="component" value="Chromosome I"/>
</dbReference>
<organism evidence="2 3">
    <name type="scientific">Nitrospira japonica</name>
    <dbReference type="NCBI Taxonomy" id="1325564"/>
    <lineage>
        <taxon>Bacteria</taxon>
        <taxon>Pseudomonadati</taxon>
        <taxon>Nitrospirota</taxon>
        <taxon>Nitrospiria</taxon>
        <taxon>Nitrospirales</taxon>
        <taxon>Nitrospiraceae</taxon>
        <taxon>Nitrospira</taxon>
    </lineage>
</organism>
<dbReference type="AlphaFoldDB" id="A0A1W1I748"/>
<name>A0A1W1I748_9BACT</name>
<dbReference type="Pfam" id="PF13482">
    <property type="entry name" value="RNase_H_2"/>
    <property type="match status" value="1"/>
</dbReference>
<dbReference type="InterPro" id="IPR036397">
    <property type="entry name" value="RNaseH_sf"/>
</dbReference>
<gene>
    <name evidence="2" type="ORF">NSJP_2663</name>
</gene>
<dbReference type="RefSeq" id="WP_080887160.1">
    <property type="nucleotide sequence ID" value="NZ_LT828648.1"/>
</dbReference>
<keyword evidence="3" id="KW-1185">Reference proteome</keyword>
<dbReference type="PANTHER" id="PTHR38462:SF1">
    <property type="entry name" value="YPRB RIBONUCLEASE H-LIKE DOMAIN-CONTAINING PROTEIN"/>
    <property type="match status" value="1"/>
</dbReference>
<feature type="domain" description="YprB ribonuclease H-like" evidence="1">
    <location>
        <begin position="88"/>
        <end position="240"/>
    </location>
</feature>
<dbReference type="InterPro" id="IPR038720">
    <property type="entry name" value="YprB_RNase_H-like_dom"/>
</dbReference>
<dbReference type="SUPFAM" id="SSF53098">
    <property type="entry name" value="Ribonuclease H-like"/>
    <property type="match status" value="1"/>
</dbReference>
<accession>A0A1W1I748</accession>
<proteinExistence type="predicted"/>
<dbReference type="Gene3D" id="3.30.420.10">
    <property type="entry name" value="Ribonuclease H-like superfamily/Ribonuclease H"/>
    <property type="match status" value="1"/>
</dbReference>
<sequence>MLTSTFVLLKGVGPGTERRFWQDGIGDWSEFLKRPTVSGISQARKAWYDRDLAEAVSRLEAGRADFFATALKRRDHWRLFETFRHRTLYLDIETTGLPHGLGHVTVVGLYRNGRMSSLVHGDNLTEDRLHDELSQTDLLVTFFGSGFDIPYLQATFPRLDFRKPHFDLCPAARRLGLRGGLKSIEREVQIHRDDDLAGLDGWDAVRLWQHWRAGSESALDLLLKYNAADTQNLEQLAHWVFEGLAARYGPGSVAEIRRSGSMNGIERS</sequence>
<dbReference type="InterPro" id="IPR012337">
    <property type="entry name" value="RNaseH-like_sf"/>
</dbReference>
<evidence type="ECO:0000259" key="1">
    <source>
        <dbReference type="Pfam" id="PF13482"/>
    </source>
</evidence>
<dbReference type="KEGG" id="nja:NSJP_2663"/>
<dbReference type="PANTHER" id="PTHR38462">
    <property type="entry name" value="EXONUCLEASE-LIKE PROTEIN"/>
    <property type="match status" value="1"/>
</dbReference>
<evidence type="ECO:0000313" key="2">
    <source>
        <dbReference type="EMBL" id="SLM48830.1"/>
    </source>
</evidence>